<sequence>MIIELYHLFILCYLPDAVEGKYLECVKNVLLKNVQPLTALLFTDSLFMTSVLQLNTEAFESEYQLAVILLKLVSMDFLQSPVDIPQFSPEYVFMNFVSILEENKPVDDLTFLSVRIPHSLFSQSEDQRYSSISLC</sequence>
<evidence type="ECO:0000313" key="2">
    <source>
        <dbReference type="EMBL" id="KFM66012.1"/>
    </source>
</evidence>
<evidence type="ECO:0000256" key="1">
    <source>
        <dbReference type="SAM" id="SignalP"/>
    </source>
</evidence>
<accession>A0A087TLM3</accession>
<dbReference type="Proteomes" id="UP000054359">
    <property type="component" value="Unassembled WGS sequence"/>
</dbReference>
<feature type="chain" id="PRO_5001829779" evidence="1">
    <location>
        <begin position="21"/>
        <end position="135"/>
    </location>
</feature>
<proteinExistence type="predicted"/>
<feature type="non-terminal residue" evidence="2">
    <location>
        <position position="135"/>
    </location>
</feature>
<keyword evidence="1" id="KW-0732">Signal</keyword>
<dbReference type="AlphaFoldDB" id="A0A087TLM3"/>
<gene>
    <name evidence="2" type="ORF">X975_22535</name>
</gene>
<evidence type="ECO:0000313" key="3">
    <source>
        <dbReference type="Proteomes" id="UP000054359"/>
    </source>
</evidence>
<feature type="signal peptide" evidence="1">
    <location>
        <begin position="1"/>
        <end position="20"/>
    </location>
</feature>
<keyword evidence="3" id="KW-1185">Reference proteome</keyword>
<dbReference type="EMBL" id="KK115780">
    <property type="protein sequence ID" value="KFM66012.1"/>
    <property type="molecule type" value="Genomic_DNA"/>
</dbReference>
<organism evidence="2 3">
    <name type="scientific">Stegodyphus mimosarum</name>
    <name type="common">African social velvet spider</name>
    <dbReference type="NCBI Taxonomy" id="407821"/>
    <lineage>
        <taxon>Eukaryota</taxon>
        <taxon>Metazoa</taxon>
        <taxon>Ecdysozoa</taxon>
        <taxon>Arthropoda</taxon>
        <taxon>Chelicerata</taxon>
        <taxon>Arachnida</taxon>
        <taxon>Araneae</taxon>
        <taxon>Araneomorphae</taxon>
        <taxon>Entelegynae</taxon>
        <taxon>Eresoidea</taxon>
        <taxon>Eresidae</taxon>
        <taxon>Stegodyphus</taxon>
    </lineage>
</organism>
<name>A0A087TLM3_STEMI</name>
<reference evidence="2 3" key="1">
    <citation type="submission" date="2013-11" db="EMBL/GenBank/DDBJ databases">
        <title>Genome sequencing of Stegodyphus mimosarum.</title>
        <authorList>
            <person name="Bechsgaard J."/>
        </authorList>
    </citation>
    <scope>NUCLEOTIDE SEQUENCE [LARGE SCALE GENOMIC DNA]</scope>
</reference>
<protein>
    <submittedName>
        <fullName evidence="2">Uncharacterized protein</fullName>
    </submittedName>
</protein>